<name>A0A942E752_9HYPH</name>
<dbReference type="PANTHER" id="PTHR11579">
    <property type="entry name" value="PROTEIN-L-ISOASPARTATE O-METHYLTRANSFERASE"/>
    <property type="match status" value="1"/>
</dbReference>
<keyword evidence="5" id="KW-1185">Reference proteome</keyword>
<protein>
    <recommendedName>
        <fullName evidence="2">Protein-L-isoaspartate O-methyltransferase</fullName>
    </recommendedName>
    <alternativeName>
        <fullName evidence="3">Protein L-isoaspartyl methyltransferase</fullName>
    </alternativeName>
</protein>
<reference evidence="4" key="1">
    <citation type="submission" date="2021-04" db="EMBL/GenBank/DDBJ databases">
        <title>Devosia litorisediminis sp. nov., isolated from a sand dune.</title>
        <authorList>
            <person name="Park S."/>
            <person name="Yoon J.-H."/>
        </authorList>
    </citation>
    <scope>NUCLEOTIDE SEQUENCE</scope>
    <source>
        <strain evidence="4">BSSL-BM10</strain>
    </source>
</reference>
<evidence type="ECO:0000256" key="1">
    <source>
        <dbReference type="ARBA" id="ARBA00005369"/>
    </source>
</evidence>
<evidence type="ECO:0000313" key="5">
    <source>
        <dbReference type="Proteomes" id="UP000678281"/>
    </source>
</evidence>
<evidence type="ECO:0000256" key="3">
    <source>
        <dbReference type="ARBA" id="ARBA00030757"/>
    </source>
</evidence>
<dbReference type="Pfam" id="PF01135">
    <property type="entry name" value="PCMT"/>
    <property type="match status" value="1"/>
</dbReference>
<organism evidence="4 5">
    <name type="scientific">Devosia litorisediminis</name>
    <dbReference type="NCBI Taxonomy" id="2829817"/>
    <lineage>
        <taxon>Bacteria</taxon>
        <taxon>Pseudomonadati</taxon>
        <taxon>Pseudomonadota</taxon>
        <taxon>Alphaproteobacteria</taxon>
        <taxon>Hyphomicrobiales</taxon>
        <taxon>Devosiaceae</taxon>
        <taxon>Devosia</taxon>
    </lineage>
</organism>
<dbReference type="PANTHER" id="PTHR11579:SF18">
    <property type="entry name" value="PROTEIN-L-ISOASPARTATE O-METHYLTRANSFERASE"/>
    <property type="match status" value="1"/>
</dbReference>
<proteinExistence type="inferred from homology"/>
<comment type="caution">
    <text evidence="4">The sequence shown here is derived from an EMBL/GenBank/DDBJ whole genome shotgun (WGS) entry which is preliminary data.</text>
</comment>
<dbReference type="GO" id="GO:0004719">
    <property type="term" value="F:protein-L-isoaspartate (D-aspartate) O-methyltransferase activity"/>
    <property type="evidence" value="ECO:0007669"/>
    <property type="project" value="InterPro"/>
</dbReference>
<gene>
    <name evidence="4" type="ORF">KD146_08255</name>
</gene>
<dbReference type="EMBL" id="JAGXTP010000001">
    <property type="protein sequence ID" value="MBS3848687.1"/>
    <property type="molecule type" value="Genomic_DNA"/>
</dbReference>
<evidence type="ECO:0000313" key="4">
    <source>
        <dbReference type="EMBL" id="MBS3848687.1"/>
    </source>
</evidence>
<dbReference type="InterPro" id="IPR029063">
    <property type="entry name" value="SAM-dependent_MTases_sf"/>
</dbReference>
<dbReference type="InterPro" id="IPR000682">
    <property type="entry name" value="PCMT"/>
</dbReference>
<dbReference type="SUPFAM" id="SSF53335">
    <property type="entry name" value="S-adenosyl-L-methionine-dependent methyltransferases"/>
    <property type="match status" value="1"/>
</dbReference>
<sequence>MTQFEQLRARMVDNQLRTSGVTEWALLAEMGKLPRERFVPADRQSVAYIDDIHWLGQGPERRFMMAPATLAKLLQLAELSDDDAVLDIGAGTGYGTAVMAGLAASVTGLEANAELAKIASRNLEELGIDNATIIAGDISWIGRGKFDVIVVQGALDSVPDAMLAALNDGGRLIALIRTGGVAVANVFVKSGKSITARGEFNATLPLLDQAQPDVEFVF</sequence>
<dbReference type="AlphaFoldDB" id="A0A942E752"/>
<dbReference type="Proteomes" id="UP000678281">
    <property type="component" value="Unassembled WGS sequence"/>
</dbReference>
<dbReference type="CDD" id="cd02440">
    <property type="entry name" value="AdoMet_MTases"/>
    <property type="match status" value="1"/>
</dbReference>
<dbReference type="GO" id="GO:0005737">
    <property type="term" value="C:cytoplasm"/>
    <property type="evidence" value="ECO:0007669"/>
    <property type="project" value="TreeGrafter"/>
</dbReference>
<accession>A0A942E752</accession>
<comment type="similarity">
    <text evidence="1">Belongs to the methyltransferase superfamily. L-isoaspartyl/D-aspartyl protein methyltransferase family.</text>
</comment>
<dbReference type="RefSeq" id="WP_212658217.1">
    <property type="nucleotide sequence ID" value="NZ_JAGXTP010000001.1"/>
</dbReference>
<evidence type="ECO:0000256" key="2">
    <source>
        <dbReference type="ARBA" id="ARBA00013346"/>
    </source>
</evidence>
<dbReference type="Gene3D" id="3.40.50.150">
    <property type="entry name" value="Vaccinia Virus protein VP39"/>
    <property type="match status" value="1"/>
</dbReference>